<reference evidence="2" key="1">
    <citation type="journal article" date="2022" name="Phytopathology">
        <title>Whole genome sequencing-based tracing of a 2022 introduction and outbreak of Xanthomonas hortorum pv. pelargonii.</title>
        <authorList>
            <person name="Iruegas Bocardo F."/>
            <person name="Weisberg A.J."/>
            <person name="Riutta E.R."/>
            <person name="Kilday K.B."/>
            <person name="Bonkowski J.C."/>
            <person name="Creswell T.C."/>
            <person name="Daughtrey M."/>
            <person name="Rane K.K."/>
            <person name="Grunwald N.J."/>
            <person name="Chang J.H."/>
            <person name="Putnam M."/>
        </authorList>
    </citation>
    <scope>NUCLEOTIDE SEQUENCE</scope>
    <source>
        <strain evidence="2">22-338</strain>
    </source>
</reference>
<name>A0A9X4BWJ8_9XANT</name>
<proteinExistence type="predicted"/>
<keyword evidence="1" id="KW-0812">Transmembrane</keyword>
<feature type="transmembrane region" description="Helical" evidence="1">
    <location>
        <begin position="125"/>
        <end position="143"/>
    </location>
</feature>
<protein>
    <submittedName>
        <fullName evidence="2">Uncharacterized protein</fullName>
    </submittedName>
</protein>
<dbReference type="EMBL" id="JANWTP010000277">
    <property type="protein sequence ID" value="MDC8640924.1"/>
    <property type="molecule type" value="Genomic_DNA"/>
</dbReference>
<feature type="transmembrane region" description="Helical" evidence="1">
    <location>
        <begin position="81"/>
        <end position="99"/>
    </location>
</feature>
<feature type="non-terminal residue" evidence="2">
    <location>
        <position position="1"/>
    </location>
</feature>
<evidence type="ECO:0000313" key="3">
    <source>
        <dbReference type="Proteomes" id="UP001140230"/>
    </source>
</evidence>
<organism evidence="2 3">
    <name type="scientific">Xanthomonas hortorum pv. hederae</name>
    <dbReference type="NCBI Taxonomy" id="453603"/>
    <lineage>
        <taxon>Bacteria</taxon>
        <taxon>Pseudomonadati</taxon>
        <taxon>Pseudomonadota</taxon>
        <taxon>Gammaproteobacteria</taxon>
        <taxon>Lysobacterales</taxon>
        <taxon>Lysobacteraceae</taxon>
        <taxon>Xanthomonas</taxon>
    </lineage>
</organism>
<sequence>SARNGQTPKIQTRLSATTRHSALSGRVIQTFPRDGDVYTKLPSSEKSTHSLFFLIIVCLGLTRLAASLLAQDKNRKTAENLLYLSVLALPCIAVIPGAIETRFFLPIYCISYCALAFESIKHKTVVGQLICAAILVTGIFCFAETSMQSPNYARPESYLASPPDLGKV</sequence>
<feature type="transmembrane region" description="Helical" evidence="1">
    <location>
        <begin position="51"/>
        <end position="69"/>
    </location>
</feature>
<evidence type="ECO:0000313" key="2">
    <source>
        <dbReference type="EMBL" id="MDC8640924.1"/>
    </source>
</evidence>
<dbReference type="AlphaFoldDB" id="A0A9X4BWJ8"/>
<accession>A0A9X4BWJ8</accession>
<dbReference type="Proteomes" id="UP001140230">
    <property type="component" value="Unassembled WGS sequence"/>
</dbReference>
<gene>
    <name evidence="2" type="ORF">NY667_25025</name>
</gene>
<evidence type="ECO:0000256" key="1">
    <source>
        <dbReference type="SAM" id="Phobius"/>
    </source>
</evidence>
<reference evidence="2" key="2">
    <citation type="submission" date="2022-08" db="EMBL/GenBank/DDBJ databases">
        <authorList>
            <person name="Iruegas-Bocardo F."/>
            <person name="Weisberg A.J."/>
            <person name="Riutta E.R."/>
            <person name="Kilday K."/>
            <person name="Bonkowski J.C."/>
            <person name="Creswell T."/>
            <person name="Daughtrey M.L."/>
            <person name="Rane K."/>
            <person name="Grunwald N.J."/>
            <person name="Chang J.H."/>
            <person name="Putnam M.L."/>
        </authorList>
    </citation>
    <scope>NUCLEOTIDE SEQUENCE</scope>
    <source>
        <strain evidence="2">22-338</strain>
    </source>
</reference>
<keyword evidence="1" id="KW-1133">Transmembrane helix</keyword>
<comment type="caution">
    <text evidence="2">The sequence shown here is derived from an EMBL/GenBank/DDBJ whole genome shotgun (WGS) entry which is preliminary data.</text>
</comment>
<keyword evidence="1" id="KW-0472">Membrane</keyword>